<dbReference type="EMBL" id="JAASRN010000001">
    <property type="protein sequence ID" value="NIK73171.1"/>
    <property type="molecule type" value="Genomic_DNA"/>
</dbReference>
<dbReference type="SUPFAM" id="SSF55874">
    <property type="entry name" value="ATPase domain of HSP90 chaperone/DNA topoisomerase II/histidine kinase"/>
    <property type="match status" value="1"/>
</dbReference>
<gene>
    <name evidence="6" type="ORF">FHS56_000657</name>
</gene>
<dbReference type="PROSITE" id="PS50109">
    <property type="entry name" value="HIS_KIN"/>
    <property type="match status" value="1"/>
</dbReference>
<protein>
    <recommendedName>
        <fullName evidence="2">histidine kinase</fullName>
        <ecNumber evidence="2">2.7.13.3</ecNumber>
    </recommendedName>
</protein>
<comment type="caution">
    <text evidence="6">The sequence shown here is derived from an EMBL/GenBank/DDBJ whole genome shotgun (WGS) entry which is preliminary data.</text>
</comment>
<evidence type="ECO:0000256" key="1">
    <source>
        <dbReference type="ARBA" id="ARBA00000085"/>
    </source>
</evidence>
<dbReference type="GO" id="GO:0000155">
    <property type="term" value="F:phosphorelay sensor kinase activity"/>
    <property type="evidence" value="ECO:0007669"/>
    <property type="project" value="TreeGrafter"/>
</dbReference>
<evidence type="ECO:0000256" key="4">
    <source>
        <dbReference type="ARBA" id="ARBA00022777"/>
    </source>
</evidence>
<dbReference type="AlphaFoldDB" id="A0A846MNY7"/>
<evidence type="ECO:0000256" key="3">
    <source>
        <dbReference type="ARBA" id="ARBA00022679"/>
    </source>
</evidence>
<dbReference type="Pfam" id="PF02518">
    <property type="entry name" value="HATPase_c"/>
    <property type="match status" value="1"/>
</dbReference>
<dbReference type="PRINTS" id="PR00344">
    <property type="entry name" value="BCTRLSENSOR"/>
</dbReference>
<dbReference type="Gene3D" id="3.30.565.10">
    <property type="entry name" value="Histidine kinase-like ATPase, C-terminal domain"/>
    <property type="match status" value="1"/>
</dbReference>
<dbReference type="Proteomes" id="UP000537126">
    <property type="component" value="Unassembled WGS sequence"/>
</dbReference>
<dbReference type="SMART" id="SM00387">
    <property type="entry name" value="HATPase_c"/>
    <property type="match status" value="1"/>
</dbReference>
<name>A0A846MNY7_9BACT</name>
<keyword evidence="3" id="KW-0808">Transferase</keyword>
<evidence type="ECO:0000313" key="6">
    <source>
        <dbReference type="EMBL" id="NIK73171.1"/>
    </source>
</evidence>
<dbReference type="GO" id="GO:0005886">
    <property type="term" value="C:plasma membrane"/>
    <property type="evidence" value="ECO:0007669"/>
    <property type="project" value="TreeGrafter"/>
</dbReference>
<dbReference type="PANTHER" id="PTHR43047:SF72">
    <property type="entry name" value="OSMOSENSING HISTIDINE PROTEIN KINASE SLN1"/>
    <property type="match status" value="1"/>
</dbReference>
<keyword evidence="4 6" id="KW-0418">Kinase</keyword>
<dbReference type="RefSeq" id="WP_166918438.1">
    <property type="nucleotide sequence ID" value="NZ_JAASRN010000001.1"/>
</dbReference>
<dbReference type="EC" id="2.7.13.3" evidence="2"/>
<proteinExistence type="predicted"/>
<evidence type="ECO:0000256" key="2">
    <source>
        <dbReference type="ARBA" id="ARBA00012438"/>
    </source>
</evidence>
<organism evidence="6 7">
    <name type="scientific">Thermonema lapsum</name>
    <dbReference type="NCBI Taxonomy" id="28195"/>
    <lineage>
        <taxon>Bacteria</taxon>
        <taxon>Pseudomonadati</taxon>
        <taxon>Bacteroidota</taxon>
        <taxon>Cytophagia</taxon>
        <taxon>Cytophagales</taxon>
        <taxon>Thermonemataceae</taxon>
        <taxon>Thermonema</taxon>
    </lineage>
</organism>
<feature type="domain" description="Histidine kinase" evidence="5">
    <location>
        <begin position="127"/>
        <end position="345"/>
    </location>
</feature>
<comment type="catalytic activity">
    <reaction evidence="1">
        <text>ATP + protein L-histidine = ADP + protein N-phospho-L-histidine.</text>
        <dbReference type="EC" id="2.7.13.3"/>
    </reaction>
</comment>
<accession>A0A846MNY7</accession>
<dbReference type="InterPro" id="IPR003594">
    <property type="entry name" value="HATPase_dom"/>
</dbReference>
<sequence length="350" mass="39794">MQKQLKNSFSKRYEVSPLYALWIRELLESGDQKQIANTLSLQYVYVKQVLGGNRNKPIRSTNALRVIEEAENLILQRLNAIFEEKREIVERILTRRSIQLSYAMNGASKHPKTAKEKLDSIYTLLRAINHDMKSPLNSFAAFIQLVEHLDEIKALVPPTMLHEMQQNIQYLVELWNALNDWVVKVVKEESVEKSFYLNEVIVQSIELLSPMAEHKCIQLVYEPSGEDIELHSDIHIIKFVIRNLLHNAIKFTPENGKVYIGSGLAVPGKAAITMRDEGRGIPEEVLPTIFDLNTKKSTYGTKNEKGTGIGLALCKKMVNEIGGDIELIQTSQEGSTFRALFPLNHDINRA</sequence>
<evidence type="ECO:0000313" key="7">
    <source>
        <dbReference type="Proteomes" id="UP000537126"/>
    </source>
</evidence>
<dbReference type="GO" id="GO:0009927">
    <property type="term" value="F:histidine phosphotransfer kinase activity"/>
    <property type="evidence" value="ECO:0007669"/>
    <property type="project" value="TreeGrafter"/>
</dbReference>
<evidence type="ECO:0000259" key="5">
    <source>
        <dbReference type="PROSITE" id="PS50109"/>
    </source>
</evidence>
<dbReference type="InterPro" id="IPR005467">
    <property type="entry name" value="His_kinase_dom"/>
</dbReference>
<dbReference type="InterPro" id="IPR004358">
    <property type="entry name" value="Sig_transdc_His_kin-like_C"/>
</dbReference>
<reference evidence="6 7" key="1">
    <citation type="submission" date="2020-03" db="EMBL/GenBank/DDBJ databases">
        <title>Genomic Encyclopedia of Type Strains, Phase IV (KMG-IV): sequencing the most valuable type-strain genomes for metagenomic binning, comparative biology and taxonomic classification.</title>
        <authorList>
            <person name="Goeker M."/>
        </authorList>
    </citation>
    <scope>NUCLEOTIDE SEQUENCE [LARGE SCALE GENOMIC DNA]</scope>
    <source>
        <strain evidence="6 7">DSM 5718</strain>
    </source>
</reference>
<dbReference type="InterPro" id="IPR036890">
    <property type="entry name" value="HATPase_C_sf"/>
</dbReference>
<dbReference type="PANTHER" id="PTHR43047">
    <property type="entry name" value="TWO-COMPONENT HISTIDINE PROTEIN KINASE"/>
    <property type="match status" value="1"/>
</dbReference>
<keyword evidence="7" id="KW-1185">Reference proteome</keyword>